<keyword evidence="2 6" id="KW-1003">Cell membrane</keyword>
<feature type="region of interest" description="Disordered" evidence="7">
    <location>
        <begin position="229"/>
        <end position="252"/>
    </location>
</feature>
<feature type="transmembrane region" description="Helical" evidence="6">
    <location>
        <begin position="12"/>
        <end position="31"/>
    </location>
</feature>
<dbReference type="PANTHER" id="PTHR12677">
    <property type="entry name" value="GOLGI APPARATUS MEMBRANE PROTEIN TVP38-RELATED"/>
    <property type="match status" value="1"/>
</dbReference>
<keyword evidence="3 6" id="KW-0812">Transmembrane</keyword>
<comment type="similarity">
    <text evidence="6">Belongs to the TVP38/TMEM64 family.</text>
</comment>
<feature type="transmembrane region" description="Helical" evidence="6">
    <location>
        <begin position="52"/>
        <end position="70"/>
    </location>
</feature>
<evidence type="ECO:0000313" key="9">
    <source>
        <dbReference type="EMBL" id="SNS07904.1"/>
    </source>
</evidence>
<evidence type="ECO:0000256" key="2">
    <source>
        <dbReference type="ARBA" id="ARBA00022475"/>
    </source>
</evidence>
<sequence>MGNKASGARPVLKGLAMLAVFGGLLALARFLGLEQHLTDRQWLMAHVEGQGVLGVLFFLGFTGLVTGMGLPRQLTAFLGGYAFGWFWGTLLATLGTALGCAMNFFLARTLGRDFVLSRFGRRVERLDAFLRADPWRASLAIRLFPVGHNMLTSVAAGVTSIPAAAFILGSAAGYLPQNLVFALAGAGVSAETGLSRALSIGLSALLLAASGWLGISVYRAYKRKGVVPVDDAEDDGENGGADRTAAGGPPRP</sequence>
<organism evidence="9 10">
    <name type="scientific">Humidesulfovibrio mexicanus</name>
    <dbReference type="NCBI Taxonomy" id="147047"/>
    <lineage>
        <taxon>Bacteria</taxon>
        <taxon>Pseudomonadati</taxon>
        <taxon>Thermodesulfobacteriota</taxon>
        <taxon>Desulfovibrionia</taxon>
        <taxon>Desulfovibrionales</taxon>
        <taxon>Desulfovibrionaceae</taxon>
        <taxon>Humidesulfovibrio</taxon>
    </lineage>
</organism>
<feature type="transmembrane region" description="Helical" evidence="6">
    <location>
        <begin position="82"/>
        <end position="106"/>
    </location>
</feature>
<gene>
    <name evidence="9" type="ORF">SAMN04488503_2618</name>
</gene>
<evidence type="ECO:0000259" key="8">
    <source>
        <dbReference type="Pfam" id="PF09335"/>
    </source>
</evidence>
<dbReference type="OrthoDB" id="7348996at2"/>
<dbReference type="Proteomes" id="UP000198324">
    <property type="component" value="Unassembled WGS sequence"/>
</dbReference>
<dbReference type="InterPro" id="IPR032816">
    <property type="entry name" value="VTT_dom"/>
</dbReference>
<keyword evidence="10" id="KW-1185">Reference proteome</keyword>
<dbReference type="InterPro" id="IPR015414">
    <property type="entry name" value="TMEM64"/>
</dbReference>
<evidence type="ECO:0000256" key="6">
    <source>
        <dbReference type="RuleBase" id="RU366058"/>
    </source>
</evidence>
<evidence type="ECO:0000256" key="5">
    <source>
        <dbReference type="ARBA" id="ARBA00023136"/>
    </source>
</evidence>
<dbReference type="RefSeq" id="WP_089274821.1">
    <property type="nucleotide sequence ID" value="NZ_FZOC01000005.1"/>
</dbReference>
<name>A0A239BLK2_9BACT</name>
<dbReference type="PANTHER" id="PTHR12677:SF59">
    <property type="entry name" value="GOLGI APPARATUS MEMBRANE PROTEIN TVP38-RELATED"/>
    <property type="match status" value="1"/>
</dbReference>
<keyword evidence="4 6" id="KW-1133">Transmembrane helix</keyword>
<dbReference type="EMBL" id="FZOC01000005">
    <property type="protein sequence ID" value="SNS07904.1"/>
    <property type="molecule type" value="Genomic_DNA"/>
</dbReference>
<dbReference type="Pfam" id="PF09335">
    <property type="entry name" value="VTT_dom"/>
    <property type="match status" value="1"/>
</dbReference>
<protein>
    <recommendedName>
        <fullName evidence="6">TVP38/TMEM64 family membrane protein</fullName>
    </recommendedName>
</protein>
<proteinExistence type="inferred from homology"/>
<accession>A0A239BLK2</accession>
<evidence type="ECO:0000313" key="10">
    <source>
        <dbReference type="Proteomes" id="UP000198324"/>
    </source>
</evidence>
<evidence type="ECO:0000256" key="3">
    <source>
        <dbReference type="ARBA" id="ARBA00022692"/>
    </source>
</evidence>
<feature type="transmembrane region" description="Helical" evidence="6">
    <location>
        <begin position="151"/>
        <end position="174"/>
    </location>
</feature>
<reference evidence="9 10" key="1">
    <citation type="submission" date="2017-06" db="EMBL/GenBank/DDBJ databases">
        <authorList>
            <person name="Kim H.J."/>
            <person name="Triplett B.A."/>
        </authorList>
    </citation>
    <scope>NUCLEOTIDE SEQUENCE [LARGE SCALE GENOMIC DNA]</scope>
    <source>
        <strain evidence="9 10">DSM 13116</strain>
    </source>
</reference>
<dbReference type="GO" id="GO:0005886">
    <property type="term" value="C:plasma membrane"/>
    <property type="evidence" value="ECO:0007669"/>
    <property type="project" value="UniProtKB-SubCell"/>
</dbReference>
<evidence type="ECO:0000256" key="7">
    <source>
        <dbReference type="SAM" id="MobiDB-lite"/>
    </source>
</evidence>
<keyword evidence="5 6" id="KW-0472">Membrane</keyword>
<evidence type="ECO:0000256" key="4">
    <source>
        <dbReference type="ARBA" id="ARBA00022989"/>
    </source>
</evidence>
<comment type="subcellular location">
    <subcellularLocation>
        <location evidence="1 6">Cell membrane</location>
        <topology evidence="1 6">Multi-pass membrane protein</topology>
    </subcellularLocation>
</comment>
<dbReference type="AlphaFoldDB" id="A0A239BLK2"/>
<evidence type="ECO:0000256" key="1">
    <source>
        <dbReference type="ARBA" id="ARBA00004651"/>
    </source>
</evidence>
<feature type="transmembrane region" description="Helical" evidence="6">
    <location>
        <begin position="194"/>
        <end position="215"/>
    </location>
</feature>
<feature type="domain" description="VTT" evidence="8">
    <location>
        <begin position="70"/>
        <end position="186"/>
    </location>
</feature>